<accession>A0A485AH10</accession>
<organism evidence="2 3">
    <name type="scientific">Kluyvera cryocrescens</name>
    <name type="common">Kluyvera citrophila</name>
    <dbReference type="NCBI Taxonomy" id="580"/>
    <lineage>
        <taxon>Bacteria</taxon>
        <taxon>Pseudomonadati</taxon>
        <taxon>Pseudomonadota</taxon>
        <taxon>Gammaproteobacteria</taxon>
        <taxon>Enterobacterales</taxon>
        <taxon>Enterobacteriaceae</taxon>
        <taxon>Kluyvera</taxon>
    </lineage>
</organism>
<sequence>MLLVDADMRDAQPQVFLPRRKDHEYSLDHYQQQFYLRSNREGKNFGLYRSDSWDEQAWQTLIAPRESVMLEEFHSVPRLAGG</sequence>
<protein>
    <submittedName>
        <fullName evidence="2">Protease 2</fullName>
        <ecNumber evidence="2">3.4.21.83</ecNumber>
    </submittedName>
</protein>
<keyword evidence="2" id="KW-0378">Hydrolase</keyword>
<name>A0A485AH10_KLUCR</name>
<evidence type="ECO:0000259" key="1">
    <source>
        <dbReference type="Pfam" id="PF02897"/>
    </source>
</evidence>
<evidence type="ECO:0000313" key="3">
    <source>
        <dbReference type="Proteomes" id="UP000401081"/>
    </source>
</evidence>
<dbReference type="Gene3D" id="2.130.10.120">
    <property type="entry name" value="Prolyl oligopeptidase, N-terminal domain"/>
    <property type="match status" value="1"/>
</dbReference>
<evidence type="ECO:0000313" key="2">
    <source>
        <dbReference type="EMBL" id="VFS55989.1"/>
    </source>
</evidence>
<dbReference type="AlphaFoldDB" id="A0A485AH10"/>
<dbReference type="GO" id="GO:0006508">
    <property type="term" value="P:proteolysis"/>
    <property type="evidence" value="ECO:0007669"/>
    <property type="project" value="UniProtKB-KW"/>
</dbReference>
<dbReference type="Pfam" id="PF02897">
    <property type="entry name" value="Peptidase_S9_N"/>
    <property type="match status" value="1"/>
</dbReference>
<dbReference type="SUPFAM" id="SSF50993">
    <property type="entry name" value="Peptidase/esterase 'gauge' domain"/>
    <property type="match status" value="1"/>
</dbReference>
<reference evidence="2 3" key="1">
    <citation type="submission" date="2019-03" db="EMBL/GenBank/DDBJ databases">
        <authorList>
            <consortium name="Pathogen Informatics"/>
        </authorList>
    </citation>
    <scope>NUCLEOTIDE SEQUENCE [LARGE SCALE GENOMIC DNA]</scope>
    <source>
        <strain evidence="2 3">NCTC12993</strain>
    </source>
</reference>
<proteinExistence type="predicted"/>
<keyword evidence="2" id="KW-0645">Protease</keyword>
<feature type="domain" description="Peptidase S9A N-terminal" evidence="1">
    <location>
        <begin position="4"/>
        <end position="75"/>
    </location>
</feature>
<dbReference type="EMBL" id="CAADJD010000004">
    <property type="protein sequence ID" value="VFS55989.1"/>
    <property type="molecule type" value="Genomic_DNA"/>
</dbReference>
<keyword evidence="3" id="KW-1185">Reference proteome</keyword>
<gene>
    <name evidence="2" type="primary">ptrB_3</name>
    <name evidence="2" type="ORF">NCTC12993_00326</name>
</gene>
<dbReference type="Proteomes" id="UP000401081">
    <property type="component" value="Unassembled WGS sequence"/>
</dbReference>
<dbReference type="InterPro" id="IPR023302">
    <property type="entry name" value="Pept_S9A_N"/>
</dbReference>
<dbReference type="EC" id="3.4.21.83" evidence="2"/>
<dbReference type="GO" id="GO:0004252">
    <property type="term" value="F:serine-type endopeptidase activity"/>
    <property type="evidence" value="ECO:0007669"/>
    <property type="project" value="UniProtKB-EC"/>
</dbReference>